<evidence type="ECO:0000256" key="5">
    <source>
        <dbReference type="SAM" id="SignalP"/>
    </source>
</evidence>
<comment type="similarity">
    <text evidence="2">Belongs to the calycin superfamily. Lipocalin family.</text>
</comment>
<evidence type="ECO:0000259" key="6">
    <source>
        <dbReference type="Pfam" id="PF00061"/>
    </source>
</evidence>
<dbReference type="GO" id="GO:0036094">
    <property type="term" value="F:small molecule binding"/>
    <property type="evidence" value="ECO:0007669"/>
    <property type="project" value="InterPro"/>
</dbReference>
<reference evidence="7" key="2">
    <citation type="journal article" date="2020" name="Biotechnol. Bioeng.">
        <title>Chromosome-scale scaffolds for the Chinese hamster reference genome assembly to facilitate the study of the CHO epigenome.</title>
        <authorList>
            <person name="Hilliard W."/>
            <person name="MacDonald M."/>
            <person name="Lee K.H."/>
        </authorList>
    </citation>
    <scope>NUCLEOTIDE SEQUENCE [LARGE SCALE GENOMIC DNA]</scope>
    <source>
        <strain evidence="7">17A/GY</strain>
    </source>
</reference>
<feature type="chain" id="PRO_5039933578" evidence="5">
    <location>
        <begin position="20"/>
        <end position="214"/>
    </location>
</feature>
<dbReference type="OrthoDB" id="9621919at2759"/>
<organism evidence="7 8">
    <name type="scientific">Cricetulus griseus</name>
    <name type="common">Chinese hamster</name>
    <name type="synonym">Cricetulus barabensis griseus</name>
    <dbReference type="NCBI Taxonomy" id="10029"/>
    <lineage>
        <taxon>Eukaryota</taxon>
        <taxon>Metazoa</taxon>
        <taxon>Chordata</taxon>
        <taxon>Craniata</taxon>
        <taxon>Vertebrata</taxon>
        <taxon>Euteleostomi</taxon>
        <taxon>Mammalia</taxon>
        <taxon>Eutheria</taxon>
        <taxon>Euarchontoglires</taxon>
        <taxon>Glires</taxon>
        <taxon>Rodentia</taxon>
        <taxon>Myomorpha</taxon>
        <taxon>Muroidea</taxon>
        <taxon>Cricetidae</taxon>
        <taxon>Cricetinae</taxon>
        <taxon>Cricetulus</taxon>
    </lineage>
</organism>
<dbReference type="Pfam" id="PF00061">
    <property type="entry name" value="Lipocalin"/>
    <property type="match status" value="1"/>
</dbReference>
<dbReference type="Gene3D" id="2.40.128.20">
    <property type="match status" value="1"/>
</dbReference>
<dbReference type="PANTHER" id="PTHR11430">
    <property type="entry name" value="LIPOCALIN"/>
    <property type="match status" value="1"/>
</dbReference>
<dbReference type="Proteomes" id="UP001108280">
    <property type="component" value="Chromosome 6"/>
</dbReference>
<dbReference type="GeneID" id="100758255"/>
<comment type="subcellular location">
    <subcellularLocation>
        <location evidence="1">Secreted</location>
    </subcellularLocation>
</comment>
<evidence type="ECO:0000256" key="3">
    <source>
        <dbReference type="ARBA" id="ARBA00022525"/>
    </source>
</evidence>
<dbReference type="InterPro" id="IPR000566">
    <property type="entry name" value="Lipocln_cytosolic_FA-bd_dom"/>
</dbReference>
<feature type="signal peptide" evidence="5">
    <location>
        <begin position="1"/>
        <end position="19"/>
    </location>
</feature>
<keyword evidence="3" id="KW-0964">Secreted</keyword>
<dbReference type="InterPro" id="IPR002450">
    <property type="entry name" value="von_Ebner_gland"/>
</dbReference>
<feature type="domain" description="Lipocalin/cytosolic fatty-acid binding" evidence="6">
    <location>
        <begin position="31"/>
        <end position="165"/>
    </location>
</feature>
<evidence type="ECO:0000256" key="4">
    <source>
        <dbReference type="ARBA" id="ARBA00022729"/>
    </source>
</evidence>
<evidence type="ECO:0000313" key="8">
    <source>
        <dbReference type="RefSeq" id="XP_035302973.1"/>
    </source>
</evidence>
<dbReference type="CDD" id="cd19414">
    <property type="entry name" value="lipocalin_1_3_4_13-like"/>
    <property type="match status" value="1"/>
</dbReference>
<dbReference type="InterPro" id="IPR012674">
    <property type="entry name" value="Calycin"/>
</dbReference>
<dbReference type="RefSeq" id="XP_035302973.1">
    <property type="nucleotide sequence ID" value="XM_035447082.1"/>
</dbReference>
<keyword evidence="4 5" id="KW-0732">Signal</keyword>
<proteinExistence type="inferred from homology"/>
<reference evidence="8" key="3">
    <citation type="submission" date="2025-08" db="UniProtKB">
        <authorList>
            <consortium name="RefSeq"/>
        </authorList>
    </citation>
    <scope>IDENTIFICATION</scope>
    <source>
        <strain evidence="8">17A/GY</strain>
        <tissue evidence="8">Liver</tissue>
    </source>
</reference>
<protein>
    <submittedName>
        <fullName evidence="8">Odorant-binding protein 2a isoform X2</fullName>
    </submittedName>
</protein>
<dbReference type="InterPro" id="IPR002345">
    <property type="entry name" value="Lipocalin"/>
</dbReference>
<accession>A0A9J7H5Q0</accession>
<dbReference type="KEGG" id="cge:100758255"/>
<dbReference type="AlphaFoldDB" id="A0A9J7H5Q0"/>
<dbReference type="SUPFAM" id="SSF50814">
    <property type="entry name" value="Lipocalins"/>
    <property type="match status" value="1"/>
</dbReference>
<dbReference type="GO" id="GO:0005615">
    <property type="term" value="C:extracellular space"/>
    <property type="evidence" value="ECO:0007669"/>
    <property type="project" value="TreeGrafter"/>
</dbReference>
<keyword evidence="7" id="KW-1185">Reference proteome</keyword>
<gene>
    <name evidence="8" type="primary">LOC100758255</name>
</gene>
<name>A0A9J7H5Q0_CRIGR</name>
<evidence type="ECO:0000256" key="1">
    <source>
        <dbReference type="ARBA" id="ARBA00004613"/>
    </source>
</evidence>
<evidence type="ECO:0000256" key="2">
    <source>
        <dbReference type="ARBA" id="ARBA00006889"/>
    </source>
</evidence>
<dbReference type="PRINTS" id="PR01175">
    <property type="entry name" value="VNEBNERGLAND"/>
</dbReference>
<sequence length="214" mass="24607">MKSLLLSFLLLGLVAVLKAQEVPPDDKEDYSGTWYPKAMIHNGSLPSHKIPAKIFPVKVTSLEGGDLEAKITFWKKGQCHEHKIVMEKTNEPGKYTTFHGKKFVYIIELPVKDHYIFYCENRHHGKSFSMGKLMGRKPEENQEAMEEFKKFIQRKGLKEENIFIPELSGESRNAHASPCVPYVTAPKPGMWKSLEYRAQEREDPHPIHIDRCGQ</sequence>
<evidence type="ECO:0000313" key="7">
    <source>
        <dbReference type="Proteomes" id="UP001108280"/>
    </source>
</evidence>
<dbReference type="PANTHER" id="PTHR11430:SF137">
    <property type="entry name" value="ODORANT-BINDING PROTEIN 2A"/>
    <property type="match status" value="1"/>
</dbReference>
<reference evidence="7" key="1">
    <citation type="journal article" date="2018" name="Biotechnol. Bioeng.">
        <title>A reference genome of the Chinese hamster based on a hybrid assembly strategy.</title>
        <authorList>
            <person name="Rupp O."/>
            <person name="MacDonald M.L."/>
            <person name="Li S."/>
            <person name="Dhiman H."/>
            <person name="Polson S."/>
            <person name="Griep S."/>
            <person name="Heffner K."/>
            <person name="Hernandez I."/>
            <person name="Brinkrolf K."/>
            <person name="Jadhav V."/>
            <person name="Samoudi M."/>
            <person name="Hao H."/>
            <person name="Kingham B."/>
            <person name="Goesmann A."/>
            <person name="Betenbaugh M.J."/>
            <person name="Lewis N.E."/>
            <person name="Borth N."/>
            <person name="Lee K.H."/>
        </authorList>
    </citation>
    <scope>NUCLEOTIDE SEQUENCE [LARGE SCALE GENOMIC DNA]</scope>
    <source>
        <strain evidence="7">17A/GY</strain>
    </source>
</reference>